<gene>
    <name evidence="1" type="ORF">AU467_20745</name>
</gene>
<organism evidence="1 2">
    <name type="scientific">Rhizobium loti</name>
    <name type="common">Mesorhizobium loti</name>
    <dbReference type="NCBI Taxonomy" id="381"/>
    <lineage>
        <taxon>Bacteria</taxon>
        <taxon>Pseudomonadati</taxon>
        <taxon>Pseudomonadota</taxon>
        <taxon>Alphaproteobacteria</taxon>
        <taxon>Hyphomicrobiales</taxon>
        <taxon>Phyllobacteriaceae</taxon>
        <taxon>Mesorhizobium</taxon>
    </lineage>
</organism>
<name>A0A124GGF0_RHILI</name>
<evidence type="ECO:0000313" key="1">
    <source>
        <dbReference type="EMBL" id="KUM26568.1"/>
    </source>
</evidence>
<protein>
    <submittedName>
        <fullName evidence="1">Uncharacterized protein</fullName>
    </submittedName>
</protein>
<comment type="caution">
    <text evidence="1">The sequence shown here is derived from an EMBL/GenBank/DDBJ whole genome shotgun (WGS) entry which is preliminary data.</text>
</comment>
<sequence length="68" mass="6696">MTAGIGSPSATTDGVEAAEILPGSIAANLMTDGVEVETPGTTMEEACAKPVVAKNPMPTAARAIPGKV</sequence>
<dbReference type="EMBL" id="LPWA01000104">
    <property type="protein sequence ID" value="KUM26568.1"/>
    <property type="molecule type" value="Genomic_DNA"/>
</dbReference>
<reference evidence="1 2" key="1">
    <citation type="submission" date="2015-12" db="EMBL/GenBank/DDBJ databases">
        <title>Draft genome sequence of Mesorhizobium sp. UFLA 01-765, a multitolerant efficient symbiont and plant-growth promoting strain isolated from Zn-mining soil using Leucaena leucocephala as a trap plant.</title>
        <authorList>
            <person name="Rangel W.M."/>
            <person name="Thijs S."/>
            <person name="Longatti S.M."/>
            <person name="Moreira F.M."/>
            <person name="Weyens N."/>
            <person name="Vangronsveld J."/>
            <person name="Van Hamme J.D."/>
            <person name="Bottos E.M."/>
            <person name="Rineau F."/>
        </authorList>
    </citation>
    <scope>NUCLEOTIDE SEQUENCE [LARGE SCALE GENOMIC DNA]</scope>
    <source>
        <strain evidence="1 2">UFLA 01-765</strain>
    </source>
</reference>
<evidence type="ECO:0000313" key="2">
    <source>
        <dbReference type="Proteomes" id="UP000053176"/>
    </source>
</evidence>
<proteinExistence type="predicted"/>
<accession>A0A124GGF0</accession>
<dbReference type="AlphaFoldDB" id="A0A124GGF0"/>
<dbReference type="Proteomes" id="UP000053176">
    <property type="component" value="Unassembled WGS sequence"/>
</dbReference>